<protein>
    <submittedName>
        <fullName evidence="1">Uncharacterized protein</fullName>
    </submittedName>
</protein>
<dbReference type="EMBL" id="CAGKOT010000034">
    <property type="protein sequence ID" value="CAB5375541.1"/>
    <property type="molecule type" value="Genomic_DNA"/>
</dbReference>
<accession>A0A915ZI38</accession>
<reference evidence="1" key="1">
    <citation type="submission" date="2020-05" db="EMBL/GenBank/DDBJ databases">
        <authorList>
            <person name="Rincon C."/>
            <person name="Sanders R I."/>
            <person name="Robbins C."/>
            <person name="Chaturvedi A."/>
        </authorList>
    </citation>
    <scope>NUCLEOTIDE SEQUENCE</scope>
    <source>
        <strain evidence="1">CHB12</strain>
    </source>
</reference>
<evidence type="ECO:0000313" key="1">
    <source>
        <dbReference type="EMBL" id="CAB5375541.1"/>
    </source>
</evidence>
<dbReference type="AlphaFoldDB" id="A0A915ZI38"/>
<evidence type="ECO:0000313" key="2">
    <source>
        <dbReference type="Proteomes" id="UP000684084"/>
    </source>
</evidence>
<gene>
    <name evidence="1" type="ORF">CHRIB12_LOCUS14927</name>
</gene>
<organism evidence="1 2">
    <name type="scientific">Rhizophagus irregularis</name>
    <dbReference type="NCBI Taxonomy" id="588596"/>
    <lineage>
        <taxon>Eukaryota</taxon>
        <taxon>Fungi</taxon>
        <taxon>Fungi incertae sedis</taxon>
        <taxon>Mucoromycota</taxon>
        <taxon>Glomeromycotina</taxon>
        <taxon>Glomeromycetes</taxon>
        <taxon>Glomerales</taxon>
        <taxon>Glomeraceae</taxon>
        <taxon>Rhizophagus</taxon>
    </lineage>
</organism>
<dbReference type="OrthoDB" id="2461295at2759"/>
<comment type="caution">
    <text evidence="1">The sequence shown here is derived from an EMBL/GenBank/DDBJ whole genome shotgun (WGS) entry which is preliminary data.</text>
</comment>
<sequence length="137" mass="16098">MASPVNSILIYNNKYLVTNQSFDFLVIISYLKERGIKSSYYGFLSANHDIIINSILSTDKCENLNTIWFHHFLTEAKSQLGWKIFVEVKNKHSGKMFLRNMKKKITTLQVKQKEELKRARDDADVENLSTEYWKKQS</sequence>
<proteinExistence type="predicted"/>
<name>A0A915ZI38_9GLOM</name>
<dbReference type="Proteomes" id="UP000684084">
    <property type="component" value="Unassembled WGS sequence"/>
</dbReference>